<evidence type="ECO:0000313" key="3">
    <source>
        <dbReference type="Proteomes" id="UP001153737"/>
    </source>
</evidence>
<dbReference type="PROSITE" id="PS50235">
    <property type="entry name" value="USP_3"/>
    <property type="match status" value="1"/>
</dbReference>
<dbReference type="EMBL" id="OU896716">
    <property type="protein sequence ID" value="CAG9814436.1"/>
    <property type="molecule type" value="Genomic_DNA"/>
</dbReference>
<dbReference type="GO" id="GO:0016579">
    <property type="term" value="P:protein deubiquitination"/>
    <property type="evidence" value="ECO:0007669"/>
    <property type="project" value="InterPro"/>
</dbReference>
<dbReference type="InterPro" id="IPR038765">
    <property type="entry name" value="Papain-like_cys_pep_sf"/>
</dbReference>
<evidence type="ECO:0000259" key="1">
    <source>
        <dbReference type="PROSITE" id="PS50235"/>
    </source>
</evidence>
<dbReference type="InterPro" id="IPR018200">
    <property type="entry name" value="USP_CS"/>
</dbReference>
<dbReference type="PROSITE" id="PS00973">
    <property type="entry name" value="USP_2"/>
    <property type="match status" value="1"/>
</dbReference>
<proteinExistence type="predicted"/>
<sequence length="106" mass="11758">MLDVLPVILSLHLKSFDVKPDDCTKIIKSLEFPVDLEVESRLLSSKSQTPDGRKYMLFAVVNHVGDKATRGHYFTDAFQMEHIAGHTSLIYSSTCGGRLSGGIIDF</sequence>
<name>A0A9N9SCD9_PHACE</name>
<dbReference type="GO" id="GO:0004843">
    <property type="term" value="F:cysteine-type deubiquitinase activity"/>
    <property type="evidence" value="ECO:0007669"/>
    <property type="project" value="InterPro"/>
</dbReference>
<dbReference type="Pfam" id="PF00443">
    <property type="entry name" value="UCH"/>
    <property type="match status" value="1"/>
</dbReference>
<dbReference type="SUPFAM" id="SSF54001">
    <property type="entry name" value="Cysteine proteinases"/>
    <property type="match status" value="1"/>
</dbReference>
<protein>
    <recommendedName>
        <fullName evidence="1">USP domain-containing protein</fullName>
    </recommendedName>
</protein>
<reference evidence="2" key="1">
    <citation type="submission" date="2022-01" db="EMBL/GenBank/DDBJ databases">
        <authorList>
            <person name="King R."/>
        </authorList>
    </citation>
    <scope>NUCLEOTIDE SEQUENCE</scope>
</reference>
<dbReference type="AlphaFoldDB" id="A0A9N9SCD9"/>
<dbReference type="InterPro" id="IPR001394">
    <property type="entry name" value="Peptidase_C19_UCH"/>
</dbReference>
<accession>A0A9N9SCD9</accession>
<feature type="domain" description="USP" evidence="1">
    <location>
        <begin position="1"/>
        <end position="106"/>
    </location>
</feature>
<gene>
    <name evidence="2" type="ORF">PHAECO_LOCUS1463</name>
</gene>
<dbReference type="Proteomes" id="UP001153737">
    <property type="component" value="Chromosome 10"/>
</dbReference>
<dbReference type="Gene3D" id="3.90.70.10">
    <property type="entry name" value="Cysteine proteinases"/>
    <property type="match status" value="1"/>
</dbReference>
<dbReference type="OrthoDB" id="429671at2759"/>
<reference evidence="2" key="2">
    <citation type="submission" date="2022-10" db="EMBL/GenBank/DDBJ databases">
        <authorList>
            <consortium name="ENA_rothamsted_submissions"/>
            <consortium name="culmorum"/>
            <person name="King R."/>
        </authorList>
    </citation>
    <scope>NUCLEOTIDE SEQUENCE</scope>
</reference>
<dbReference type="InterPro" id="IPR028889">
    <property type="entry name" value="USP"/>
</dbReference>
<dbReference type="CDD" id="cd02257">
    <property type="entry name" value="Peptidase_C19"/>
    <property type="match status" value="1"/>
</dbReference>
<evidence type="ECO:0000313" key="2">
    <source>
        <dbReference type="EMBL" id="CAG9814436.1"/>
    </source>
</evidence>
<keyword evidence="3" id="KW-1185">Reference proteome</keyword>
<organism evidence="2 3">
    <name type="scientific">Phaedon cochleariae</name>
    <name type="common">Mustard beetle</name>
    <dbReference type="NCBI Taxonomy" id="80249"/>
    <lineage>
        <taxon>Eukaryota</taxon>
        <taxon>Metazoa</taxon>
        <taxon>Ecdysozoa</taxon>
        <taxon>Arthropoda</taxon>
        <taxon>Hexapoda</taxon>
        <taxon>Insecta</taxon>
        <taxon>Pterygota</taxon>
        <taxon>Neoptera</taxon>
        <taxon>Endopterygota</taxon>
        <taxon>Coleoptera</taxon>
        <taxon>Polyphaga</taxon>
        <taxon>Cucujiformia</taxon>
        <taxon>Chrysomeloidea</taxon>
        <taxon>Chrysomelidae</taxon>
        <taxon>Chrysomelinae</taxon>
        <taxon>Chrysomelini</taxon>
        <taxon>Phaedon</taxon>
    </lineage>
</organism>